<dbReference type="SUPFAM" id="SSF50494">
    <property type="entry name" value="Trypsin-like serine proteases"/>
    <property type="match status" value="1"/>
</dbReference>
<feature type="non-terminal residue" evidence="10">
    <location>
        <position position="1"/>
    </location>
</feature>
<reference evidence="10" key="2">
    <citation type="submission" date="2020-02" db="EMBL/GenBank/DDBJ databases">
        <authorList>
            <person name="Studholme D.J."/>
        </authorList>
    </citation>
    <scope>NUCLEOTIDE SEQUENCE</scope>
    <source>
        <strain evidence="10">00238/432</strain>
    </source>
</reference>
<dbReference type="Gene3D" id="2.40.10.10">
    <property type="entry name" value="Trypsin-like serine proteases"/>
    <property type="match status" value="1"/>
</dbReference>
<dbReference type="GO" id="GO:0006508">
    <property type="term" value="P:proteolysis"/>
    <property type="evidence" value="ECO:0007669"/>
    <property type="project" value="InterPro"/>
</dbReference>
<comment type="subcellular location">
    <subcellularLocation>
        <location evidence="1">Secreted</location>
    </subcellularLocation>
</comment>
<dbReference type="InterPro" id="IPR001314">
    <property type="entry name" value="Peptidase_S1A"/>
</dbReference>
<sequence>HTKSRLVAAFRFSPSTAHHIPLNENIVIMKVACAIAAASVPLLFVFGAEANNHVERKLILGGETVPAGTKTYTVGLRMFEDSNDFCGGALISPTHVLSASQCNGFGDIRWVSVGSHYYNGTDDGEQIKVVAIMNHPDFAEGSSDYMVLELENATSFQPVKLAAADDSDIKQGEWATTMGWGSMVENGTQAEELQRLNVELWSNDNCSRTLNINDTMVCAGGIKDEDACSGDTGGPLIIESPCGDDSKDVLIGLTSWGYGCGRGHPGVYSRVSYARSWIDPIISGTCFA</sequence>
<dbReference type="InterPro" id="IPR009003">
    <property type="entry name" value="Peptidase_S1_PA"/>
</dbReference>
<comment type="similarity">
    <text evidence="2">Belongs to the peptidase S1 family.</text>
</comment>
<evidence type="ECO:0000256" key="2">
    <source>
        <dbReference type="ARBA" id="ARBA00007664"/>
    </source>
</evidence>
<accession>A0A8J4S2F0</accession>
<dbReference type="SMART" id="SM00020">
    <property type="entry name" value="Tryp_SPc"/>
    <property type="match status" value="1"/>
</dbReference>
<organism evidence="10 11">
    <name type="scientific">Phytophthora kernoviae 00238/432</name>
    <dbReference type="NCBI Taxonomy" id="1284355"/>
    <lineage>
        <taxon>Eukaryota</taxon>
        <taxon>Sar</taxon>
        <taxon>Stramenopiles</taxon>
        <taxon>Oomycota</taxon>
        <taxon>Peronosporomycetes</taxon>
        <taxon>Peronosporales</taxon>
        <taxon>Peronosporaceae</taxon>
        <taxon>Phytophthora</taxon>
    </lineage>
</organism>
<evidence type="ECO:0000256" key="7">
    <source>
        <dbReference type="ARBA" id="ARBA00023180"/>
    </source>
</evidence>
<keyword evidence="8" id="KW-0472">Membrane</keyword>
<evidence type="ECO:0000313" key="11">
    <source>
        <dbReference type="Proteomes" id="UP000702964"/>
    </source>
</evidence>
<dbReference type="PANTHER" id="PTHR24276">
    <property type="entry name" value="POLYSERASE-RELATED"/>
    <property type="match status" value="1"/>
</dbReference>
<evidence type="ECO:0000256" key="5">
    <source>
        <dbReference type="ARBA" id="ARBA00023026"/>
    </source>
</evidence>
<feature type="transmembrane region" description="Helical" evidence="8">
    <location>
        <begin position="27"/>
        <end position="48"/>
    </location>
</feature>
<dbReference type="PROSITE" id="PS50240">
    <property type="entry name" value="TRYPSIN_DOM"/>
    <property type="match status" value="1"/>
</dbReference>
<dbReference type="GO" id="GO:0005576">
    <property type="term" value="C:extracellular region"/>
    <property type="evidence" value="ECO:0007669"/>
    <property type="project" value="UniProtKB-SubCell"/>
</dbReference>
<dbReference type="EMBL" id="AOFI03001411">
    <property type="protein sequence ID" value="KAF4314775.1"/>
    <property type="molecule type" value="Genomic_DNA"/>
</dbReference>
<evidence type="ECO:0000256" key="6">
    <source>
        <dbReference type="ARBA" id="ARBA00023157"/>
    </source>
</evidence>
<dbReference type="AlphaFoldDB" id="A0A8J4S2F0"/>
<name>A0A8J4S2F0_9STRA</name>
<dbReference type="PRINTS" id="PR00722">
    <property type="entry name" value="CHYMOTRYPSIN"/>
</dbReference>
<dbReference type="InterPro" id="IPR043504">
    <property type="entry name" value="Peptidase_S1_PA_chymotrypsin"/>
</dbReference>
<dbReference type="InterPro" id="IPR001254">
    <property type="entry name" value="Trypsin_dom"/>
</dbReference>
<evidence type="ECO:0000313" key="10">
    <source>
        <dbReference type="EMBL" id="KAF4314775.1"/>
    </source>
</evidence>
<dbReference type="CDD" id="cd00190">
    <property type="entry name" value="Tryp_SPc"/>
    <property type="match status" value="1"/>
</dbReference>
<dbReference type="InterPro" id="IPR050430">
    <property type="entry name" value="Peptidase_S1"/>
</dbReference>
<keyword evidence="4" id="KW-0732">Signal</keyword>
<keyword evidence="8" id="KW-0812">Transmembrane</keyword>
<keyword evidence="6" id="KW-1015">Disulfide bond</keyword>
<evidence type="ECO:0000256" key="8">
    <source>
        <dbReference type="SAM" id="Phobius"/>
    </source>
</evidence>
<keyword evidence="3" id="KW-0964">Secreted</keyword>
<evidence type="ECO:0000256" key="4">
    <source>
        <dbReference type="ARBA" id="ARBA00022729"/>
    </source>
</evidence>
<dbReference type="GO" id="GO:0004252">
    <property type="term" value="F:serine-type endopeptidase activity"/>
    <property type="evidence" value="ECO:0007669"/>
    <property type="project" value="InterPro"/>
</dbReference>
<gene>
    <name evidence="10" type="ORF">G195_011548</name>
</gene>
<keyword evidence="8" id="KW-1133">Transmembrane helix</keyword>
<protein>
    <recommendedName>
        <fullName evidence="9">Peptidase S1 domain-containing protein</fullName>
    </recommendedName>
</protein>
<feature type="domain" description="Peptidase S1" evidence="9">
    <location>
        <begin position="59"/>
        <end position="283"/>
    </location>
</feature>
<keyword evidence="5" id="KW-0843">Virulence</keyword>
<keyword evidence="7" id="KW-0325">Glycoprotein</keyword>
<comment type="caution">
    <text evidence="10">The sequence shown here is derived from an EMBL/GenBank/DDBJ whole genome shotgun (WGS) entry which is preliminary data.</text>
</comment>
<dbReference type="FunFam" id="2.40.10.10:FF:000156">
    <property type="entry name" value="MIP06385p"/>
    <property type="match status" value="1"/>
</dbReference>
<evidence type="ECO:0000256" key="1">
    <source>
        <dbReference type="ARBA" id="ARBA00004613"/>
    </source>
</evidence>
<dbReference type="PANTHER" id="PTHR24276:SF98">
    <property type="entry name" value="FI18310P1-RELATED"/>
    <property type="match status" value="1"/>
</dbReference>
<dbReference type="Proteomes" id="UP000702964">
    <property type="component" value="Unassembled WGS sequence"/>
</dbReference>
<reference evidence="10" key="1">
    <citation type="journal article" date="2015" name="Genom Data">
        <title>Draft genome sequences of Phytophthora kernoviae and Phytophthora ramorum lineage EU2 from Scotland.</title>
        <authorList>
            <person name="Sambles C."/>
            <person name="Schlenzig A."/>
            <person name="O'Neill P."/>
            <person name="Grant M."/>
            <person name="Studholme D.J."/>
        </authorList>
    </citation>
    <scope>NUCLEOTIDE SEQUENCE</scope>
    <source>
        <strain evidence="10">00238/432</strain>
    </source>
</reference>
<evidence type="ECO:0000259" key="9">
    <source>
        <dbReference type="PROSITE" id="PS50240"/>
    </source>
</evidence>
<proteinExistence type="inferred from homology"/>
<evidence type="ECO:0000256" key="3">
    <source>
        <dbReference type="ARBA" id="ARBA00022525"/>
    </source>
</evidence>
<dbReference type="Pfam" id="PF00089">
    <property type="entry name" value="Trypsin"/>
    <property type="match status" value="1"/>
</dbReference>